<dbReference type="OrthoDB" id="8062037at2759"/>
<dbReference type="InterPro" id="IPR001841">
    <property type="entry name" value="Znf_RING"/>
</dbReference>
<dbReference type="Pfam" id="PF13445">
    <property type="entry name" value="zf-RING_UBOX"/>
    <property type="match status" value="1"/>
</dbReference>
<keyword evidence="8" id="KW-1185">Reference proteome</keyword>
<feature type="domain" description="RING-type" evidence="6">
    <location>
        <begin position="51"/>
        <end position="103"/>
    </location>
</feature>
<comment type="caution">
    <text evidence="7">The sequence shown here is derived from an EMBL/GenBank/DDBJ whole genome shotgun (WGS) entry which is preliminary data.</text>
</comment>
<evidence type="ECO:0000256" key="4">
    <source>
        <dbReference type="PROSITE-ProRule" id="PRU00175"/>
    </source>
</evidence>
<gene>
    <name evidence="7" type="ORF">EJ04DRAFT_581365</name>
</gene>
<feature type="region of interest" description="Disordered" evidence="5">
    <location>
        <begin position="1"/>
        <end position="37"/>
    </location>
</feature>
<dbReference type="InterPro" id="IPR013083">
    <property type="entry name" value="Znf_RING/FYVE/PHD"/>
</dbReference>
<dbReference type="EMBL" id="ML996281">
    <property type="protein sequence ID" value="KAF2728421.1"/>
    <property type="molecule type" value="Genomic_DNA"/>
</dbReference>
<evidence type="ECO:0000256" key="3">
    <source>
        <dbReference type="ARBA" id="ARBA00022833"/>
    </source>
</evidence>
<dbReference type="Gene3D" id="3.30.40.10">
    <property type="entry name" value="Zinc/RING finger domain, C3HC4 (zinc finger)"/>
    <property type="match status" value="1"/>
</dbReference>
<dbReference type="InterPro" id="IPR027370">
    <property type="entry name" value="Znf-RING_euk"/>
</dbReference>
<evidence type="ECO:0000259" key="6">
    <source>
        <dbReference type="PROSITE" id="PS50089"/>
    </source>
</evidence>
<dbReference type="PROSITE" id="PS50089">
    <property type="entry name" value="ZF_RING_2"/>
    <property type="match status" value="1"/>
</dbReference>
<keyword evidence="3" id="KW-0862">Zinc</keyword>
<evidence type="ECO:0000313" key="8">
    <source>
        <dbReference type="Proteomes" id="UP000799444"/>
    </source>
</evidence>
<dbReference type="SMART" id="SM00184">
    <property type="entry name" value="RING"/>
    <property type="match status" value="1"/>
</dbReference>
<sequence>MSASKTSAKKQPPTLGNDEPVIERKPEPPVDPNIQAKRCVHPARPKKKDFCPICRGRWDPRSLPNEADKRCVKTNNCKHIFHLGCIKKHWEQEKTNDKFCAQCLNKVEPVDRGRDTDMGDPMDLDAQY</sequence>
<keyword evidence="1" id="KW-0479">Metal-binding</keyword>
<dbReference type="AlphaFoldDB" id="A0A9P4QP57"/>
<evidence type="ECO:0000313" key="7">
    <source>
        <dbReference type="EMBL" id="KAF2728421.1"/>
    </source>
</evidence>
<dbReference type="SUPFAM" id="SSF57850">
    <property type="entry name" value="RING/U-box"/>
    <property type="match status" value="1"/>
</dbReference>
<dbReference type="GO" id="GO:0008270">
    <property type="term" value="F:zinc ion binding"/>
    <property type="evidence" value="ECO:0007669"/>
    <property type="project" value="UniProtKB-KW"/>
</dbReference>
<evidence type="ECO:0000256" key="2">
    <source>
        <dbReference type="ARBA" id="ARBA00022771"/>
    </source>
</evidence>
<dbReference type="Proteomes" id="UP000799444">
    <property type="component" value="Unassembled WGS sequence"/>
</dbReference>
<organism evidence="7 8">
    <name type="scientific">Polyplosphaeria fusca</name>
    <dbReference type="NCBI Taxonomy" id="682080"/>
    <lineage>
        <taxon>Eukaryota</taxon>
        <taxon>Fungi</taxon>
        <taxon>Dikarya</taxon>
        <taxon>Ascomycota</taxon>
        <taxon>Pezizomycotina</taxon>
        <taxon>Dothideomycetes</taxon>
        <taxon>Pleosporomycetidae</taxon>
        <taxon>Pleosporales</taxon>
        <taxon>Tetraplosphaeriaceae</taxon>
        <taxon>Polyplosphaeria</taxon>
    </lineage>
</organism>
<keyword evidence="2 4" id="KW-0863">Zinc-finger</keyword>
<accession>A0A9P4QP57</accession>
<name>A0A9P4QP57_9PLEO</name>
<protein>
    <recommendedName>
        <fullName evidence="6">RING-type domain-containing protein</fullName>
    </recommendedName>
</protein>
<reference evidence="7" key="1">
    <citation type="journal article" date="2020" name="Stud. Mycol.">
        <title>101 Dothideomycetes genomes: a test case for predicting lifestyles and emergence of pathogens.</title>
        <authorList>
            <person name="Haridas S."/>
            <person name="Albert R."/>
            <person name="Binder M."/>
            <person name="Bloem J."/>
            <person name="Labutti K."/>
            <person name="Salamov A."/>
            <person name="Andreopoulos B."/>
            <person name="Baker S."/>
            <person name="Barry K."/>
            <person name="Bills G."/>
            <person name="Bluhm B."/>
            <person name="Cannon C."/>
            <person name="Castanera R."/>
            <person name="Culley D."/>
            <person name="Daum C."/>
            <person name="Ezra D."/>
            <person name="Gonzalez J."/>
            <person name="Henrissat B."/>
            <person name="Kuo A."/>
            <person name="Liang C."/>
            <person name="Lipzen A."/>
            <person name="Lutzoni F."/>
            <person name="Magnuson J."/>
            <person name="Mondo S."/>
            <person name="Nolan M."/>
            <person name="Ohm R."/>
            <person name="Pangilinan J."/>
            <person name="Park H.-J."/>
            <person name="Ramirez L."/>
            <person name="Alfaro M."/>
            <person name="Sun H."/>
            <person name="Tritt A."/>
            <person name="Yoshinaga Y."/>
            <person name="Zwiers L.-H."/>
            <person name="Turgeon B."/>
            <person name="Goodwin S."/>
            <person name="Spatafora J."/>
            <person name="Crous P."/>
            <person name="Grigoriev I."/>
        </authorList>
    </citation>
    <scope>NUCLEOTIDE SEQUENCE</scope>
    <source>
        <strain evidence="7">CBS 125425</strain>
    </source>
</reference>
<evidence type="ECO:0000256" key="5">
    <source>
        <dbReference type="SAM" id="MobiDB-lite"/>
    </source>
</evidence>
<proteinExistence type="predicted"/>
<evidence type="ECO:0000256" key="1">
    <source>
        <dbReference type="ARBA" id="ARBA00022723"/>
    </source>
</evidence>